<evidence type="ECO:0000313" key="4">
    <source>
        <dbReference type="Proteomes" id="UP000269721"/>
    </source>
</evidence>
<dbReference type="Proteomes" id="UP000269721">
    <property type="component" value="Unassembled WGS sequence"/>
</dbReference>
<dbReference type="AlphaFoldDB" id="A0A4P9WJR3"/>
<reference evidence="4" key="1">
    <citation type="journal article" date="2018" name="Nat. Microbiol.">
        <title>Leveraging single-cell genomics to expand the fungal tree of life.</title>
        <authorList>
            <person name="Ahrendt S.R."/>
            <person name="Quandt C.A."/>
            <person name="Ciobanu D."/>
            <person name="Clum A."/>
            <person name="Salamov A."/>
            <person name="Andreopoulos B."/>
            <person name="Cheng J.F."/>
            <person name="Woyke T."/>
            <person name="Pelin A."/>
            <person name="Henrissat B."/>
            <person name="Reynolds N.K."/>
            <person name="Benny G.L."/>
            <person name="Smith M.E."/>
            <person name="James T.Y."/>
            <person name="Grigoriev I.V."/>
        </authorList>
    </citation>
    <scope>NUCLEOTIDE SEQUENCE [LARGE SCALE GENOMIC DNA]</scope>
</reference>
<organism evidence="3 4">
    <name type="scientific">Blyttiomyces helicus</name>
    <dbReference type="NCBI Taxonomy" id="388810"/>
    <lineage>
        <taxon>Eukaryota</taxon>
        <taxon>Fungi</taxon>
        <taxon>Fungi incertae sedis</taxon>
        <taxon>Chytridiomycota</taxon>
        <taxon>Chytridiomycota incertae sedis</taxon>
        <taxon>Chytridiomycetes</taxon>
        <taxon>Chytridiomycetes incertae sedis</taxon>
        <taxon>Blyttiomyces</taxon>
    </lineage>
</organism>
<accession>A0A4P9WJR3</accession>
<dbReference type="GO" id="GO:0005758">
    <property type="term" value="C:mitochondrial intermembrane space"/>
    <property type="evidence" value="ECO:0007669"/>
    <property type="project" value="InterPro"/>
</dbReference>
<dbReference type="PANTHER" id="PTHR31905">
    <property type="entry name" value="COILED-COIL DOMAIN-CONTAINING PROTEIN 58"/>
    <property type="match status" value="1"/>
</dbReference>
<gene>
    <name evidence="3" type="ORF">BDK51DRAFT_38047</name>
</gene>
<feature type="region of interest" description="Disordered" evidence="2">
    <location>
        <begin position="98"/>
        <end position="123"/>
    </location>
</feature>
<dbReference type="InterPro" id="IPR019171">
    <property type="entry name" value="MIX23"/>
</dbReference>
<dbReference type="EMBL" id="KZ994339">
    <property type="protein sequence ID" value="RKO93189.1"/>
    <property type="molecule type" value="Genomic_DNA"/>
</dbReference>
<evidence type="ECO:0000256" key="2">
    <source>
        <dbReference type="SAM" id="MobiDB-lite"/>
    </source>
</evidence>
<evidence type="ECO:0000256" key="1">
    <source>
        <dbReference type="ARBA" id="ARBA00024204"/>
    </source>
</evidence>
<name>A0A4P9WJR3_9FUNG</name>
<keyword evidence="4" id="KW-1185">Reference proteome</keyword>
<sequence length="188" mass="20979">MVTPPIDEGDLVALHPHSFRPTRSNMSTAFNPMEIDCSDFSFFKSQPQFPPLTRLLTPPLRVLTSLPTSTSHPGFIPPQEARALDDNIVPRLNTLTTRSPDLKEVGGGGSGWGAEKRKTLASDPENADLNRSIQVDEAQRRQIQSEWTVEEIVRDRTREVFRARCRGTSLPKDFWAARRNADSAPASL</sequence>
<comment type="similarity">
    <text evidence="1">Belongs to the MIX23 family.</text>
</comment>
<dbReference type="PANTHER" id="PTHR31905:SF2">
    <property type="entry name" value="PROTEIN MIX23"/>
    <property type="match status" value="1"/>
</dbReference>
<evidence type="ECO:0000313" key="3">
    <source>
        <dbReference type="EMBL" id="RKO93189.1"/>
    </source>
</evidence>
<protein>
    <submittedName>
        <fullName evidence="3">Uncharacterized protein</fullName>
    </submittedName>
</protein>
<proteinExistence type="inferred from homology"/>
<dbReference type="OrthoDB" id="5593818at2759"/>